<evidence type="ECO:0000256" key="2">
    <source>
        <dbReference type="ARBA" id="ARBA00023015"/>
    </source>
</evidence>
<sequence length="322" mass="35124">MTTRSPASSLLNRLRMRQVALLLAIEEHTTMRSAAEALGMTQPAASKMLQELESALGQRLFDRVGRGLALTPAGACVLNYFRGLRGTMNSLARELDDIRLGGAGKLSIGSIMAASPGPLTDALVQLKAEFPLLAVEILTGTSDMLIARLHEGELDVVLGRMLSLPARDYAFRPIEDEALSVIAAVDHPLAALSDVSFDAMQDYRWILQPHGSPMRDVVEQEFRANHKPVPRGLIETVSILTTTNLVAKTDMIGVIPESVAGRYERHGLLRILPYRIRHSLSAYGTIVRRDRPRSDEAARFLDLLHGAARDFASTGLSTANIP</sequence>
<evidence type="ECO:0000313" key="7">
    <source>
        <dbReference type="Proteomes" id="UP000217005"/>
    </source>
</evidence>
<evidence type="ECO:0000256" key="4">
    <source>
        <dbReference type="ARBA" id="ARBA00023163"/>
    </source>
</evidence>
<keyword evidence="2" id="KW-0805">Transcription regulation</keyword>
<feature type="domain" description="HTH lysR-type" evidence="5">
    <location>
        <begin position="14"/>
        <end position="71"/>
    </location>
</feature>
<comment type="caution">
    <text evidence="6">The sequence shown here is derived from an EMBL/GenBank/DDBJ whole genome shotgun (WGS) entry which is preliminary data.</text>
</comment>
<dbReference type="Pfam" id="PF03466">
    <property type="entry name" value="LysR_substrate"/>
    <property type="match status" value="1"/>
</dbReference>
<dbReference type="SUPFAM" id="SSF53850">
    <property type="entry name" value="Periplasmic binding protein-like II"/>
    <property type="match status" value="1"/>
</dbReference>
<accession>A0A261SHX9</accession>
<comment type="similarity">
    <text evidence="1">Belongs to the LysR transcriptional regulatory family.</text>
</comment>
<proteinExistence type="inferred from homology"/>
<gene>
    <name evidence="6" type="ORF">CEG14_16365</name>
</gene>
<dbReference type="SUPFAM" id="SSF46785">
    <property type="entry name" value="Winged helix' DNA-binding domain"/>
    <property type="match status" value="1"/>
</dbReference>
<dbReference type="OrthoDB" id="8804410at2"/>
<dbReference type="Pfam" id="PF00126">
    <property type="entry name" value="HTH_1"/>
    <property type="match status" value="1"/>
</dbReference>
<dbReference type="Gene3D" id="1.10.10.10">
    <property type="entry name" value="Winged helix-like DNA-binding domain superfamily/Winged helix DNA-binding domain"/>
    <property type="match status" value="1"/>
</dbReference>
<dbReference type="InterPro" id="IPR036388">
    <property type="entry name" value="WH-like_DNA-bd_sf"/>
</dbReference>
<keyword evidence="3" id="KW-0238">DNA-binding</keyword>
<dbReference type="AlphaFoldDB" id="A0A261SHX9"/>
<name>A0A261SHX9_9BORD</name>
<keyword evidence="4" id="KW-0804">Transcription</keyword>
<evidence type="ECO:0000256" key="1">
    <source>
        <dbReference type="ARBA" id="ARBA00009437"/>
    </source>
</evidence>
<dbReference type="EMBL" id="NEVL01000003">
    <property type="protein sequence ID" value="OZI36552.1"/>
    <property type="molecule type" value="Genomic_DNA"/>
</dbReference>
<dbReference type="GO" id="GO:0003700">
    <property type="term" value="F:DNA-binding transcription factor activity"/>
    <property type="evidence" value="ECO:0007669"/>
    <property type="project" value="InterPro"/>
</dbReference>
<dbReference type="PANTHER" id="PTHR30419">
    <property type="entry name" value="HTH-TYPE TRANSCRIPTIONAL REGULATOR YBHD"/>
    <property type="match status" value="1"/>
</dbReference>
<dbReference type="InterPro" id="IPR036390">
    <property type="entry name" value="WH_DNA-bd_sf"/>
</dbReference>
<evidence type="ECO:0000256" key="3">
    <source>
        <dbReference type="ARBA" id="ARBA00023125"/>
    </source>
</evidence>
<dbReference type="Gene3D" id="3.40.190.290">
    <property type="match status" value="1"/>
</dbReference>
<dbReference type="InterPro" id="IPR050950">
    <property type="entry name" value="HTH-type_LysR_regulators"/>
</dbReference>
<dbReference type="GO" id="GO:0005829">
    <property type="term" value="C:cytosol"/>
    <property type="evidence" value="ECO:0007669"/>
    <property type="project" value="TreeGrafter"/>
</dbReference>
<dbReference type="PROSITE" id="PS50931">
    <property type="entry name" value="HTH_LYSR"/>
    <property type="match status" value="1"/>
</dbReference>
<dbReference type="PRINTS" id="PR00039">
    <property type="entry name" value="HTHLYSR"/>
</dbReference>
<dbReference type="InterPro" id="IPR005119">
    <property type="entry name" value="LysR_subst-bd"/>
</dbReference>
<dbReference type="InterPro" id="IPR000847">
    <property type="entry name" value="LysR_HTH_N"/>
</dbReference>
<evidence type="ECO:0000259" key="5">
    <source>
        <dbReference type="PROSITE" id="PS50931"/>
    </source>
</evidence>
<organism evidence="6 7">
    <name type="scientific">Bordetella genomosp. 1</name>
    <dbReference type="NCBI Taxonomy" id="1395607"/>
    <lineage>
        <taxon>Bacteria</taxon>
        <taxon>Pseudomonadati</taxon>
        <taxon>Pseudomonadota</taxon>
        <taxon>Betaproteobacteria</taxon>
        <taxon>Burkholderiales</taxon>
        <taxon>Alcaligenaceae</taxon>
        <taxon>Bordetella</taxon>
    </lineage>
</organism>
<dbReference type="Proteomes" id="UP000217005">
    <property type="component" value="Unassembled WGS sequence"/>
</dbReference>
<protein>
    <submittedName>
        <fullName evidence="6">LysR family transcriptional regulator</fullName>
    </submittedName>
</protein>
<evidence type="ECO:0000313" key="6">
    <source>
        <dbReference type="EMBL" id="OZI36552.1"/>
    </source>
</evidence>
<reference evidence="6 7" key="1">
    <citation type="submission" date="2017-05" db="EMBL/GenBank/DDBJ databases">
        <title>Complete and WGS of Bordetella genogroups.</title>
        <authorList>
            <person name="Spilker T."/>
            <person name="LiPuma J."/>
        </authorList>
    </citation>
    <scope>NUCLEOTIDE SEQUENCE [LARGE SCALE GENOMIC DNA]</scope>
    <source>
        <strain evidence="6 7">AU17610</strain>
    </source>
</reference>
<dbReference type="GO" id="GO:0003677">
    <property type="term" value="F:DNA binding"/>
    <property type="evidence" value="ECO:0007669"/>
    <property type="project" value="UniProtKB-KW"/>
</dbReference>
<dbReference type="PANTHER" id="PTHR30419:SF8">
    <property type="entry name" value="NITROGEN ASSIMILATION TRANSCRIPTIONAL ACTIVATOR-RELATED"/>
    <property type="match status" value="1"/>
</dbReference>
<dbReference type="RefSeq" id="WP_094827356.1">
    <property type="nucleotide sequence ID" value="NZ_NEVL01000003.1"/>
</dbReference>